<evidence type="ECO:0000259" key="9">
    <source>
        <dbReference type="Pfam" id="PF00933"/>
    </source>
</evidence>
<accession>A0ABW9G8B9</accession>
<dbReference type="SUPFAM" id="SSF52279">
    <property type="entry name" value="Beta-D-glucan exohydrolase, C-terminal domain"/>
    <property type="match status" value="1"/>
</dbReference>
<keyword evidence="5 11" id="KW-0378">Hydrolase</keyword>
<dbReference type="InterPro" id="IPR002772">
    <property type="entry name" value="Glyco_hydro_3_C"/>
</dbReference>
<keyword evidence="6" id="KW-0326">Glycosidase</keyword>
<feature type="chain" id="PRO_5046520988" description="beta-glucosidase" evidence="8">
    <location>
        <begin position="19"/>
        <end position="653"/>
    </location>
</feature>
<feature type="domain" description="Glycoside hydrolase family 3 C-terminal" evidence="10">
    <location>
        <begin position="515"/>
        <end position="652"/>
    </location>
</feature>
<dbReference type="EC" id="3.2.1.21" evidence="3"/>
<feature type="signal peptide" evidence="8">
    <location>
        <begin position="1"/>
        <end position="18"/>
    </location>
</feature>
<dbReference type="PANTHER" id="PTHR30620:SF16">
    <property type="entry name" value="LYSOSOMAL BETA GLUCOSIDASE"/>
    <property type="match status" value="1"/>
</dbReference>
<keyword evidence="4 8" id="KW-0732">Signal</keyword>
<organism evidence="11 12">
    <name type="scientific">Celerinatantimonas yamalensis</name>
    <dbReference type="NCBI Taxonomy" id="559956"/>
    <lineage>
        <taxon>Bacteria</taxon>
        <taxon>Pseudomonadati</taxon>
        <taxon>Pseudomonadota</taxon>
        <taxon>Gammaproteobacteria</taxon>
        <taxon>Celerinatantimonadaceae</taxon>
        <taxon>Celerinatantimonas</taxon>
    </lineage>
</organism>
<dbReference type="PANTHER" id="PTHR30620">
    <property type="entry name" value="PERIPLASMIC BETA-GLUCOSIDASE-RELATED"/>
    <property type="match status" value="1"/>
</dbReference>
<evidence type="ECO:0000256" key="6">
    <source>
        <dbReference type="ARBA" id="ARBA00023295"/>
    </source>
</evidence>
<name>A0ABW9G8B9_9GAMM</name>
<evidence type="ECO:0000256" key="5">
    <source>
        <dbReference type="ARBA" id="ARBA00022801"/>
    </source>
</evidence>
<dbReference type="Pfam" id="PF01915">
    <property type="entry name" value="Glyco_hydro_3_C"/>
    <property type="match status" value="1"/>
</dbReference>
<evidence type="ECO:0000313" key="12">
    <source>
        <dbReference type="Proteomes" id="UP001629953"/>
    </source>
</evidence>
<dbReference type="Proteomes" id="UP001629953">
    <property type="component" value="Unassembled WGS sequence"/>
</dbReference>
<dbReference type="GO" id="GO:0016787">
    <property type="term" value="F:hydrolase activity"/>
    <property type="evidence" value="ECO:0007669"/>
    <property type="project" value="UniProtKB-KW"/>
</dbReference>
<dbReference type="Gene3D" id="3.20.20.300">
    <property type="entry name" value="Glycoside hydrolase, family 3, N-terminal domain"/>
    <property type="match status" value="1"/>
</dbReference>
<dbReference type="Gene3D" id="3.40.50.1700">
    <property type="entry name" value="Glycoside hydrolase family 3 C-terminal domain"/>
    <property type="match status" value="2"/>
</dbReference>
<dbReference type="RefSeq" id="WP_408623896.1">
    <property type="nucleotide sequence ID" value="NZ_JBEQCT010000005.1"/>
</dbReference>
<evidence type="ECO:0000259" key="10">
    <source>
        <dbReference type="Pfam" id="PF01915"/>
    </source>
</evidence>
<comment type="caution">
    <text evidence="11">The sequence shown here is derived from an EMBL/GenBank/DDBJ whole genome shotgun (WGS) entry which is preliminary data.</text>
</comment>
<evidence type="ECO:0000256" key="3">
    <source>
        <dbReference type="ARBA" id="ARBA00012744"/>
    </source>
</evidence>
<dbReference type="PRINTS" id="PR00133">
    <property type="entry name" value="GLHYDRLASE3"/>
</dbReference>
<comment type="catalytic activity">
    <reaction evidence="1">
        <text>Hydrolysis of terminal, non-reducing beta-D-glucosyl residues with release of beta-D-glucose.</text>
        <dbReference type="EC" id="3.2.1.21"/>
    </reaction>
</comment>
<evidence type="ECO:0000313" key="11">
    <source>
        <dbReference type="EMBL" id="MFM2485649.1"/>
    </source>
</evidence>
<dbReference type="InterPro" id="IPR017853">
    <property type="entry name" value="GH"/>
</dbReference>
<dbReference type="Pfam" id="PF00933">
    <property type="entry name" value="Glyco_hydro_3"/>
    <property type="match status" value="1"/>
</dbReference>
<proteinExistence type="inferred from homology"/>
<evidence type="ECO:0000256" key="4">
    <source>
        <dbReference type="ARBA" id="ARBA00022729"/>
    </source>
</evidence>
<evidence type="ECO:0000256" key="2">
    <source>
        <dbReference type="ARBA" id="ARBA00005336"/>
    </source>
</evidence>
<evidence type="ECO:0000256" key="1">
    <source>
        <dbReference type="ARBA" id="ARBA00000448"/>
    </source>
</evidence>
<feature type="domain" description="Glycoside hydrolase family 3 N-terminal" evidence="9">
    <location>
        <begin position="83"/>
        <end position="439"/>
    </location>
</feature>
<comment type="similarity">
    <text evidence="2">Belongs to the glycosyl hydrolase 3 family.</text>
</comment>
<dbReference type="InterPro" id="IPR051915">
    <property type="entry name" value="Cellulose_Degrad_GH3"/>
</dbReference>
<dbReference type="InterPro" id="IPR036881">
    <property type="entry name" value="Glyco_hydro_3_C_sf"/>
</dbReference>
<dbReference type="InterPro" id="IPR036962">
    <property type="entry name" value="Glyco_hydro_3_N_sf"/>
</dbReference>
<evidence type="ECO:0000256" key="8">
    <source>
        <dbReference type="SAM" id="SignalP"/>
    </source>
</evidence>
<dbReference type="SUPFAM" id="SSF51445">
    <property type="entry name" value="(Trans)glycosidases"/>
    <property type="match status" value="1"/>
</dbReference>
<dbReference type="InterPro" id="IPR001764">
    <property type="entry name" value="Glyco_hydro_3_N"/>
</dbReference>
<feature type="region of interest" description="Disordered" evidence="7">
    <location>
        <begin position="629"/>
        <end position="653"/>
    </location>
</feature>
<protein>
    <recommendedName>
        <fullName evidence="3">beta-glucosidase</fullName>
        <ecNumber evidence="3">3.2.1.21</ecNumber>
    </recommendedName>
</protein>
<reference evidence="11 12" key="1">
    <citation type="journal article" date="2013" name="Int. J. Syst. Evol. Microbiol.">
        <title>Celerinatantimonas yamalensis sp. nov., a cold-adapted diazotrophic bacterium from a cold permafrost brine.</title>
        <authorList>
            <person name="Shcherbakova V."/>
            <person name="Chuvilskaya N."/>
            <person name="Rivkina E."/>
            <person name="Demidov N."/>
            <person name="Uchaeva V."/>
            <person name="Suetin S."/>
            <person name="Suzina N."/>
            <person name="Gilichinsky D."/>
        </authorList>
    </citation>
    <scope>NUCLEOTIDE SEQUENCE [LARGE SCALE GENOMIC DNA]</scope>
    <source>
        <strain evidence="11 12">C7</strain>
    </source>
</reference>
<evidence type="ECO:0000256" key="7">
    <source>
        <dbReference type="SAM" id="MobiDB-lite"/>
    </source>
</evidence>
<keyword evidence="12" id="KW-1185">Reference proteome</keyword>
<gene>
    <name evidence="11" type="ORF">ABUE30_11370</name>
</gene>
<dbReference type="EMBL" id="JBEQCT010000005">
    <property type="protein sequence ID" value="MFM2485649.1"/>
    <property type="molecule type" value="Genomic_DNA"/>
</dbReference>
<sequence length="653" mass="71414">MRAFFLLGGLLLSPIALAVQQVPINSQAIPIIKVGTLEFRDLNRNGKLDPYEDWRLSANARAKDLVSRMTLTEKAGAMMHASAPSPKSVLGRGPNYDRVKVAKMIQTDHVTDMITRLDGDNPKRLAEQNNLLQKLAEETRLGIPITVSSDPRNAYHYSAHDDFDSAAAGAFSQWPEAPGFGAIDSAKIMRQAANIIRQEYRAVGITEALSPQADIASEPRWARINGTFGSSPKVVHDMVENYVAGMQNGINGLNRNSVVAVVKHWVGYGAAKDGWDSHNYYGRFADFQDDNLKQHIYPFTGAFAAHVAAIMPTYSILQGASIDGHKIQPTGVGFSHYMLTDLLRGKYHFNGMILSDWLITSTCNSTCKNGAPKGETVRPEDLGMSWGVGDLSVQQRFVKAVNAGVDQFGGVADPTPIVEAVKQGLLSQQSIDRAVTKVMQQKFALGLFDAPFVNPQKAQEVLSNKRHQQLANAAQARSLVLLKNSHQQLPLKSGTKVYLYHVSADVATQQGLIVVDTPEQADVAIMRIETPFSHPHPNFFFGARQHEGPLNYRADNKEYQKVLAISAKVPTIVTVYLDRPAILTQVAPHASALIGNFGVSDPVLLQSLLGKHHFSGKLPFALPSSMQAVQAQHSDRPNDSNNPLYPFGFGLTL</sequence>